<dbReference type="Proteomes" id="UP000515135">
    <property type="component" value="Unplaced"/>
</dbReference>
<dbReference type="KEGG" id="bbel:109482945"/>
<evidence type="ECO:0000313" key="1">
    <source>
        <dbReference type="Proteomes" id="UP000515135"/>
    </source>
</evidence>
<dbReference type="OrthoDB" id="10052435at2759"/>
<gene>
    <name evidence="2" type="primary">LOC109482945</name>
</gene>
<accession>A0A6P4ZWX0</accession>
<dbReference type="RefSeq" id="XP_019641403.1">
    <property type="nucleotide sequence ID" value="XM_019785844.1"/>
</dbReference>
<reference evidence="2" key="1">
    <citation type="submission" date="2025-08" db="UniProtKB">
        <authorList>
            <consortium name="RefSeq"/>
        </authorList>
    </citation>
    <scope>IDENTIFICATION</scope>
    <source>
        <tissue evidence="2">Gonad</tissue>
    </source>
</reference>
<proteinExistence type="predicted"/>
<protein>
    <submittedName>
        <fullName evidence="2">Uncharacterized protein LOC109482945</fullName>
    </submittedName>
</protein>
<keyword evidence="1" id="KW-1185">Reference proteome</keyword>
<dbReference type="AlphaFoldDB" id="A0A6P4ZWX0"/>
<dbReference type="GeneID" id="109482945"/>
<sequence>MASHWSRMGRVTNLVYNVSHIVTVDVEDGEQFFAFASPDLDSLSQDDNLEGPLRNLTEDVEGFPMHYPATTTEGMPSLVQDFHDLLDSFNCTNSGPNCGLTRGRDSVVQLDENWSIVQRLALEYEPGGMRRAIRFKILIVAWRGFRIFIQLFIF</sequence>
<organism evidence="1 2">
    <name type="scientific">Branchiostoma belcheri</name>
    <name type="common">Amphioxus</name>
    <dbReference type="NCBI Taxonomy" id="7741"/>
    <lineage>
        <taxon>Eukaryota</taxon>
        <taxon>Metazoa</taxon>
        <taxon>Chordata</taxon>
        <taxon>Cephalochordata</taxon>
        <taxon>Leptocardii</taxon>
        <taxon>Amphioxiformes</taxon>
        <taxon>Branchiostomatidae</taxon>
        <taxon>Branchiostoma</taxon>
    </lineage>
</organism>
<evidence type="ECO:0000313" key="2">
    <source>
        <dbReference type="RefSeq" id="XP_019641403.1"/>
    </source>
</evidence>
<name>A0A6P4ZWX0_BRABE</name>